<dbReference type="EMBL" id="UINC01182872">
    <property type="protein sequence ID" value="SVD93323.1"/>
    <property type="molecule type" value="Genomic_DNA"/>
</dbReference>
<organism evidence="2">
    <name type="scientific">marine metagenome</name>
    <dbReference type="NCBI Taxonomy" id="408172"/>
    <lineage>
        <taxon>unclassified sequences</taxon>
        <taxon>metagenomes</taxon>
        <taxon>ecological metagenomes</taxon>
    </lineage>
</organism>
<keyword evidence="1" id="KW-0175">Coiled coil</keyword>
<evidence type="ECO:0000313" key="2">
    <source>
        <dbReference type="EMBL" id="SVD93323.1"/>
    </source>
</evidence>
<gene>
    <name evidence="2" type="ORF">METZ01_LOCUS446177</name>
</gene>
<evidence type="ECO:0000256" key="1">
    <source>
        <dbReference type="SAM" id="Coils"/>
    </source>
</evidence>
<feature type="non-terminal residue" evidence="2">
    <location>
        <position position="138"/>
    </location>
</feature>
<dbReference type="AlphaFoldDB" id="A0A382ZCW6"/>
<name>A0A382ZCW6_9ZZZZ</name>
<accession>A0A382ZCW6</accession>
<reference evidence="2" key="1">
    <citation type="submission" date="2018-05" db="EMBL/GenBank/DDBJ databases">
        <authorList>
            <person name="Lanie J.A."/>
            <person name="Ng W.-L."/>
            <person name="Kazmierczak K.M."/>
            <person name="Andrzejewski T.M."/>
            <person name="Davidsen T.M."/>
            <person name="Wayne K.J."/>
            <person name="Tettelin H."/>
            <person name="Glass J.I."/>
            <person name="Rusch D."/>
            <person name="Podicherti R."/>
            <person name="Tsui H.-C.T."/>
            <person name="Winkler M.E."/>
        </authorList>
    </citation>
    <scope>NUCLEOTIDE SEQUENCE</scope>
</reference>
<feature type="coiled-coil region" evidence="1">
    <location>
        <begin position="73"/>
        <end position="104"/>
    </location>
</feature>
<protein>
    <submittedName>
        <fullName evidence="2">Uncharacterized protein</fullName>
    </submittedName>
</protein>
<proteinExistence type="predicted"/>
<sequence>MDKHKKDRDLENELPDLVAKISDLKNTRNTSSRDWLNWKELANKALGDAEGKLPETLEGVSIPEFKGTLDKIVKKTSERLKEVEKELKTAKRNLKLRRDHLEKVKLVANLEDHRHLLTDEEPCPLCGALEHPYAKGAE</sequence>